<evidence type="ECO:0000313" key="10">
    <source>
        <dbReference type="Proteomes" id="UP000587991"/>
    </source>
</evidence>
<dbReference type="InterPro" id="IPR032781">
    <property type="entry name" value="ABC_tran_Xtn"/>
</dbReference>
<feature type="domain" description="ABC transporter" evidence="8">
    <location>
        <begin position="313"/>
        <end position="527"/>
    </location>
</feature>
<keyword evidence="10" id="KW-1185">Reference proteome</keyword>
<evidence type="ECO:0000256" key="5">
    <source>
        <dbReference type="ARBA" id="ARBA00061571"/>
    </source>
</evidence>
<keyword evidence="1" id="KW-1003">Cell membrane</keyword>
<dbReference type="InterPro" id="IPR017871">
    <property type="entry name" value="ABC_transporter-like_CS"/>
</dbReference>
<evidence type="ECO:0000256" key="1">
    <source>
        <dbReference type="ARBA" id="ARBA00022475"/>
    </source>
</evidence>
<accession>A0A847S953</accession>
<evidence type="ECO:0000256" key="2">
    <source>
        <dbReference type="ARBA" id="ARBA00022737"/>
    </source>
</evidence>
<evidence type="ECO:0000256" key="7">
    <source>
        <dbReference type="SAM" id="Coils"/>
    </source>
</evidence>
<dbReference type="GO" id="GO:0016887">
    <property type="term" value="F:ATP hydrolysis activity"/>
    <property type="evidence" value="ECO:0007669"/>
    <property type="project" value="InterPro"/>
</dbReference>
<evidence type="ECO:0000256" key="6">
    <source>
        <dbReference type="ARBA" id="ARBA00069073"/>
    </source>
</evidence>
<evidence type="ECO:0000256" key="3">
    <source>
        <dbReference type="ARBA" id="ARBA00022741"/>
    </source>
</evidence>
<dbReference type="InterPro" id="IPR003439">
    <property type="entry name" value="ABC_transporter-like_ATP-bd"/>
</dbReference>
<name>A0A847S953_9NEIS</name>
<keyword evidence="3" id="KW-0547">Nucleotide-binding</keyword>
<keyword evidence="1" id="KW-0472">Membrane</keyword>
<dbReference type="FunFam" id="3.40.50.300:FF:002053">
    <property type="entry name" value="ABC transporter ATP-binding protein"/>
    <property type="match status" value="1"/>
</dbReference>
<dbReference type="EMBL" id="JABAIM010000002">
    <property type="protein sequence ID" value="NLR75385.1"/>
    <property type="molecule type" value="Genomic_DNA"/>
</dbReference>
<feature type="domain" description="ABC transporter" evidence="8">
    <location>
        <begin position="2"/>
        <end position="246"/>
    </location>
</feature>
<dbReference type="PROSITE" id="PS00211">
    <property type="entry name" value="ABC_TRANSPORTER_1"/>
    <property type="match status" value="2"/>
</dbReference>
<organism evidence="9 10">
    <name type="scientific">Leeia aquatica</name>
    <dbReference type="NCBI Taxonomy" id="2725557"/>
    <lineage>
        <taxon>Bacteria</taxon>
        <taxon>Pseudomonadati</taxon>
        <taxon>Pseudomonadota</taxon>
        <taxon>Betaproteobacteria</taxon>
        <taxon>Neisseriales</taxon>
        <taxon>Leeiaceae</taxon>
        <taxon>Leeia</taxon>
    </lineage>
</organism>
<dbReference type="Gene3D" id="3.40.50.300">
    <property type="entry name" value="P-loop containing nucleotide triphosphate hydrolases"/>
    <property type="match status" value="2"/>
</dbReference>
<comment type="similarity">
    <text evidence="5">Belongs to the ABC transporter superfamily. ABCF family. YheS subfamily.</text>
</comment>
<sequence>MIVIKKLGLQRGQKVLLQDASVTVFPGQRIGLIGHNGCGKSSLFSLLRGELHPDQGDVSIPAGWVVAHVAQDTPALDCSALDYALDGDRELRQVEAELAAAESRHDGEGIGHCHDLLRAIDGYTAKARASALLHGLGFTDAQLDAPVKSFSGGWRMRLNLAQALMCRSDLLLLDEPTNHLDLETVIWLENWLQRYPGTLLLISHDRDVLDNVVQGILHLDQQQLMLYSGNYAAFERQRSERLAQQQALYEQQQRQVAHLQSYIDRFRAKATKARQAQSRIKALERMEQVAAVHVESPFQFEFLEPVSQPQQLLKLEQVDAGYGDKTILRKVDLQVLDGMRIGLIGVNGAGKSTLVKLLAGVMPPLAGQRLEGKGLQIGYFAQQQLEQLDPDASPLLHLQRLDPQGREQEFRNFLGGFMFHGDMATGPVRPFSGGEKTRLALALLIWQRPNLLLLDEPTNHLDLEMRDALTLALQAYQGALIVVSHDRYLLKTTTDQFWLVGHGRVQHYEGDLDDYRDFLQQQQPQVVNDSAVDATPSVDRKAQKRAEAEQRQALAKLRKPLENKLARLEPELAAQQAELAQVEARLNDSSLYEAEQKAALQQCLQTQVKLKASLAELEERWLSLQMELEAINESVL</sequence>
<dbReference type="GO" id="GO:0005524">
    <property type="term" value="F:ATP binding"/>
    <property type="evidence" value="ECO:0007669"/>
    <property type="project" value="UniProtKB-KW"/>
</dbReference>
<dbReference type="AlphaFoldDB" id="A0A847S953"/>
<dbReference type="SUPFAM" id="SSF52540">
    <property type="entry name" value="P-loop containing nucleoside triphosphate hydrolases"/>
    <property type="match status" value="2"/>
</dbReference>
<dbReference type="InterPro" id="IPR050611">
    <property type="entry name" value="ABCF"/>
</dbReference>
<dbReference type="FunFam" id="3.40.50.300:FF:000011">
    <property type="entry name" value="Putative ABC transporter ATP-binding component"/>
    <property type="match status" value="1"/>
</dbReference>
<gene>
    <name evidence="9" type="ORF">HF682_09460</name>
</gene>
<dbReference type="RefSeq" id="WP_168877057.1">
    <property type="nucleotide sequence ID" value="NZ_JABAIM010000002.1"/>
</dbReference>
<evidence type="ECO:0000256" key="4">
    <source>
        <dbReference type="ARBA" id="ARBA00022840"/>
    </source>
</evidence>
<proteinExistence type="inferred from homology"/>
<keyword evidence="7" id="KW-0175">Coiled coil</keyword>
<dbReference type="PANTHER" id="PTHR19211">
    <property type="entry name" value="ATP-BINDING TRANSPORT PROTEIN-RELATED"/>
    <property type="match status" value="1"/>
</dbReference>
<dbReference type="CDD" id="cd03221">
    <property type="entry name" value="ABCF_EF-3"/>
    <property type="match status" value="2"/>
</dbReference>
<dbReference type="InterPro" id="IPR027417">
    <property type="entry name" value="P-loop_NTPase"/>
</dbReference>
<keyword evidence="2" id="KW-0677">Repeat</keyword>
<dbReference type="InterPro" id="IPR003593">
    <property type="entry name" value="AAA+_ATPase"/>
</dbReference>
<dbReference type="SMART" id="SM00382">
    <property type="entry name" value="AAA"/>
    <property type="match status" value="2"/>
</dbReference>
<feature type="coiled-coil region" evidence="7">
    <location>
        <begin position="565"/>
        <end position="634"/>
    </location>
</feature>
<dbReference type="PANTHER" id="PTHR19211:SF14">
    <property type="entry name" value="ATP-BINDING CASSETTE SUB-FAMILY F MEMBER 1"/>
    <property type="match status" value="1"/>
</dbReference>
<evidence type="ECO:0000259" key="8">
    <source>
        <dbReference type="PROSITE" id="PS50893"/>
    </source>
</evidence>
<evidence type="ECO:0000313" key="9">
    <source>
        <dbReference type="EMBL" id="NLR75385.1"/>
    </source>
</evidence>
<keyword evidence="4 9" id="KW-0067">ATP-binding</keyword>
<protein>
    <recommendedName>
        <fullName evidence="6">Probable ATP-binding protein YheS</fullName>
    </recommendedName>
</protein>
<dbReference type="PROSITE" id="PS50893">
    <property type="entry name" value="ABC_TRANSPORTER_2"/>
    <property type="match status" value="2"/>
</dbReference>
<dbReference type="Pfam" id="PF00005">
    <property type="entry name" value="ABC_tran"/>
    <property type="match status" value="2"/>
</dbReference>
<reference evidence="9 10" key="1">
    <citation type="submission" date="2020-04" db="EMBL/GenBank/DDBJ databases">
        <title>Draft genome of Leeia sp. IMCC25680.</title>
        <authorList>
            <person name="Song J."/>
            <person name="Cho J.-C."/>
        </authorList>
    </citation>
    <scope>NUCLEOTIDE SEQUENCE [LARGE SCALE GENOMIC DNA]</scope>
    <source>
        <strain evidence="9 10">IMCC25680</strain>
    </source>
</reference>
<dbReference type="Pfam" id="PF12848">
    <property type="entry name" value="ABC_tran_Xtn"/>
    <property type="match status" value="1"/>
</dbReference>
<comment type="caution">
    <text evidence="9">The sequence shown here is derived from an EMBL/GenBank/DDBJ whole genome shotgun (WGS) entry which is preliminary data.</text>
</comment>
<dbReference type="Proteomes" id="UP000587991">
    <property type="component" value="Unassembled WGS sequence"/>
</dbReference>